<feature type="transmembrane region" description="Helical" evidence="7">
    <location>
        <begin position="62"/>
        <end position="85"/>
    </location>
</feature>
<feature type="transmembrane region" description="Helical" evidence="7">
    <location>
        <begin position="467"/>
        <end position="491"/>
    </location>
</feature>
<sequence length="608" mass="64765">MIEHFHLVATMAIIVGTIGLYSLDRFPIEAVSLAALGMLLVLFGAFPFTVEGGRPLPIEDMLAGFSSPALVTVLALLIVGQGLFATDALEGVTNRIGQFYGANPRLLIIMILATCGMTSAFLNNTPVVVIFIPVLASLAARFRLPPYQIFMPLSFITILGGMTTMIGSSTNLIAAGIASREGVNLGFFDITGMGAILAGAGAVYVLFVMPRIFTRERSQKRFEQESAGTQFLGEVVLLGESRYVGERARSGFFPVLTPMSLHALVRDEKVLLPPYDDGLTLQPGDRLQMTGTRKGFMDLLAKGEISLAAPPDGTLPTSERRVGAHYHLAEAVITPGSLFEGRTVRFSGIQQRFNIAIFGVRRKSRMARTPFSQLRFEAGDTLLIGGREDDLRAMRGNHDILLLEHSAESVPPRDKALLASGIFAAIVILSATGITPMVVNAVTGALLMILFGCLTLQQAARAFDRQIYLLVGASIAMATALQATGGAQLIAEGIVALGGGSSAWLMIVMLFVGVSILTNVLSNNAAVALFIPIGLSMARQIGAPPEAFAAAVIYAANCSFATPIGYQTNLMVMGPGHYSFGDFIRAGVPLIVLLTVVFALTAPWYYGL</sequence>
<protein>
    <submittedName>
        <fullName evidence="9">Na(+)/dicarboxylate symporter</fullName>
    </submittedName>
</protein>
<keyword evidence="4" id="KW-0677">Repeat</keyword>
<dbReference type="PANTHER" id="PTHR43652:SF2">
    <property type="entry name" value="BASIC AMINO ACID ANTIPORTER YFCC-RELATED"/>
    <property type="match status" value="1"/>
</dbReference>
<feature type="transmembrane region" description="Helical" evidence="7">
    <location>
        <begin position="503"/>
        <end position="535"/>
    </location>
</feature>
<dbReference type="eggNOG" id="COG0471">
    <property type="taxonomic scope" value="Bacteria"/>
</dbReference>
<dbReference type="GO" id="GO:0008324">
    <property type="term" value="F:monoatomic cation transmembrane transporter activity"/>
    <property type="evidence" value="ECO:0007669"/>
    <property type="project" value="InterPro"/>
</dbReference>
<feature type="domain" description="RCK C-terminal" evidence="8">
    <location>
        <begin position="220"/>
        <end position="305"/>
    </location>
</feature>
<dbReference type="Pfam" id="PF03600">
    <property type="entry name" value="CitMHS"/>
    <property type="match status" value="1"/>
</dbReference>
<dbReference type="GO" id="GO:0005886">
    <property type="term" value="C:plasma membrane"/>
    <property type="evidence" value="ECO:0007669"/>
    <property type="project" value="TreeGrafter"/>
</dbReference>
<feature type="transmembrane region" description="Helical" evidence="7">
    <location>
        <begin position="128"/>
        <end position="144"/>
    </location>
</feature>
<keyword evidence="6 7" id="KW-0472">Membrane</keyword>
<dbReference type="eggNOG" id="COG0569">
    <property type="taxonomic scope" value="Bacteria"/>
</dbReference>
<feature type="transmembrane region" description="Helical" evidence="7">
    <location>
        <begin position="30"/>
        <end position="50"/>
    </location>
</feature>
<dbReference type="InterPro" id="IPR006037">
    <property type="entry name" value="RCK_C"/>
</dbReference>
<evidence type="ECO:0000256" key="2">
    <source>
        <dbReference type="ARBA" id="ARBA00022448"/>
    </source>
</evidence>
<evidence type="ECO:0000256" key="5">
    <source>
        <dbReference type="ARBA" id="ARBA00022989"/>
    </source>
</evidence>
<feature type="transmembrane region" description="Helical" evidence="7">
    <location>
        <begin position="156"/>
        <end position="178"/>
    </location>
</feature>
<reference evidence="9 10" key="1">
    <citation type="submission" date="2017-03" db="EMBL/GenBank/DDBJ databases">
        <title>Foreign affairs: Plasmid Transfer between Roseobacters and Rhizobia.</title>
        <authorList>
            <person name="Bartling P."/>
            <person name="Bunk B."/>
            <person name="Overmann J."/>
            <person name="Brinkmann H."/>
            <person name="Petersen J."/>
        </authorList>
    </citation>
    <scope>NUCLEOTIDE SEQUENCE [LARGE SCALE GENOMIC DNA]</scope>
    <source>
        <strain evidence="9 10">MACL11</strain>
    </source>
</reference>
<keyword evidence="3 7" id="KW-0812">Transmembrane</keyword>
<evidence type="ECO:0000313" key="9">
    <source>
        <dbReference type="EMBL" id="AQZ50023.1"/>
    </source>
</evidence>
<feature type="transmembrane region" description="Helical" evidence="7">
    <location>
        <begin position="6"/>
        <end position="23"/>
    </location>
</feature>
<dbReference type="Proteomes" id="UP000191135">
    <property type="component" value="Chromosome"/>
</dbReference>
<dbReference type="Pfam" id="PF02080">
    <property type="entry name" value="TrkA_C"/>
    <property type="match status" value="1"/>
</dbReference>
<feature type="transmembrane region" description="Helical" evidence="7">
    <location>
        <begin position="416"/>
        <end position="435"/>
    </location>
</feature>
<comment type="subcellular location">
    <subcellularLocation>
        <location evidence="1">Membrane</location>
        <topology evidence="1">Multi-pass membrane protein</topology>
    </subcellularLocation>
</comment>
<evidence type="ECO:0000313" key="10">
    <source>
        <dbReference type="Proteomes" id="UP000191135"/>
    </source>
</evidence>
<proteinExistence type="predicted"/>
<accession>A0A1U9YX50</accession>
<evidence type="ECO:0000256" key="7">
    <source>
        <dbReference type="SAM" id="Phobius"/>
    </source>
</evidence>
<dbReference type="KEGG" id="mmed:Mame_00647"/>
<evidence type="ECO:0000256" key="1">
    <source>
        <dbReference type="ARBA" id="ARBA00004141"/>
    </source>
</evidence>
<evidence type="ECO:0000256" key="6">
    <source>
        <dbReference type="ARBA" id="ARBA00023136"/>
    </source>
</evidence>
<feature type="transmembrane region" description="Helical" evidence="7">
    <location>
        <begin position="190"/>
        <end position="213"/>
    </location>
</feature>
<dbReference type="PROSITE" id="PS51202">
    <property type="entry name" value="RCK_C"/>
    <property type="match status" value="2"/>
</dbReference>
<keyword evidence="2" id="KW-0813">Transport</keyword>
<evidence type="ECO:0000259" key="8">
    <source>
        <dbReference type="PROSITE" id="PS51202"/>
    </source>
</evidence>
<evidence type="ECO:0000256" key="4">
    <source>
        <dbReference type="ARBA" id="ARBA00022737"/>
    </source>
</evidence>
<feature type="transmembrane region" description="Helical" evidence="7">
    <location>
        <begin position="586"/>
        <end position="606"/>
    </location>
</feature>
<dbReference type="InterPro" id="IPR036721">
    <property type="entry name" value="RCK_C_sf"/>
</dbReference>
<dbReference type="STRING" id="1122214.Mame_00647"/>
<dbReference type="Gene3D" id="3.30.70.1450">
    <property type="entry name" value="Regulator of K+ conductance, C-terminal domain"/>
    <property type="match status" value="1"/>
</dbReference>
<feature type="transmembrane region" description="Helical" evidence="7">
    <location>
        <begin position="547"/>
        <end position="566"/>
    </location>
</feature>
<feature type="domain" description="RCK C-terminal" evidence="8">
    <location>
        <begin position="315"/>
        <end position="400"/>
    </location>
</feature>
<dbReference type="AlphaFoldDB" id="A0A1U9YX50"/>
<organism evidence="9 10">
    <name type="scientific">Martelella mediterranea DSM 17316</name>
    <dbReference type="NCBI Taxonomy" id="1122214"/>
    <lineage>
        <taxon>Bacteria</taxon>
        <taxon>Pseudomonadati</taxon>
        <taxon>Pseudomonadota</taxon>
        <taxon>Alphaproteobacteria</taxon>
        <taxon>Hyphomicrobiales</taxon>
        <taxon>Aurantimonadaceae</taxon>
        <taxon>Martelella</taxon>
    </lineage>
</organism>
<dbReference type="InterPro" id="IPR004680">
    <property type="entry name" value="Cit_transptr-like_dom"/>
</dbReference>
<keyword evidence="5 7" id="KW-1133">Transmembrane helix</keyword>
<gene>
    <name evidence="9" type="primary">sdcS</name>
    <name evidence="9" type="ORF">Mame_00647</name>
</gene>
<dbReference type="EMBL" id="CP020330">
    <property type="protein sequence ID" value="AQZ50023.1"/>
    <property type="molecule type" value="Genomic_DNA"/>
</dbReference>
<evidence type="ECO:0000256" key="3">
    <source>
        <dbReference type="ARBA" id="ARBA00022692"/>
    </source>
</evidence>
<feature type="transmembrane region" description="Helical" evidence="7">
    <location>
        <begin position="441"/>
        <end position="460"/>
    </location>
</feature>
<dbReference type="InterPro" id="IPR051679">
    <property type="entry name" value="DASS-Related_Transporters"/>
</dbReference>
<keyword evidence="10" id="KW-1185">Reference proteome</keyword>
<name>A0A1U9YX50_9HYPH</name>
<dbReference type="SUPFAM" id="SSF116726">
    <property type="entry name" value="TrkA C-terminal domain-like"/>
    <property type="match status" value="2"/>
</dbReference>
<dbReference type="PANTHER" id="PTHR43652">
    <property type="entry name" value="BASIC AMINO ACID ANTIPORTER YFCC-RELATED"/>
    <property type="match status" value="1"/>
</dbReference>
<feature type="transmembrane region" description="Helical" evidence="7">
    <location>
        <begin position="106"/>
        <end position="122"/>
    </location>
</feature>
<dbReference type="RefSeq" id="WP_018065710.1">
    <property type="nucleotide sequence ID" value="NZ_AQWH01000015.1"/>
</dbReference>
<dbReference type="GO" id="GO:0006813">
    <property type="term" value="P:potassium ion transport"/>
    <property type="evidence" value="ECO:0007669"/>
    <property type="project" value="InterPro"/>
</dbReference>